<dbReference type="Proteomes" id="UP000604001">
    <property type="component" value="Unassembled WGS sequence"/>
</dbReference>
<sequence>MTLPWGAALRQPDRLSCGASVLVAAHMLADEEYAATAGRAFAAEALALHRRVTGPRSRDGRAQLPWPRSIGTPPWAVARELTLVAGVRHRVRRARWSTLQDAPGPSALYVGNRWLPRHVVLVLDADEQRLRLYDPSHGGLATVTRKAFEGGRLRVAGWDRPWFVVAAARS</sequence>
<evidence type="ECO:0000313" key="2">
    <source>
        <dbReference type="Proteomes" id="UP000604001"/>
    </source>
</evidence>
<evidence type="ECO:0008006" key="3">
    <source>
        <dbReference type="Google" id="ProtNLM"/>
    </source>
</evidence>
<proteinExistence type="predicted"/>
<accession>A0ABR6U985</accession>
<comment type="caution">
    <text evidence="1">The sequence shown here is derived from an EMBL/GenBank/DDBJ whole genome shotgun (WGS) entry which is preliminary data.</text>
</comment>
<organism evidence="1 2">
    <name type="scientific">Nocardioides deserti</name>
    <dbReference type="NCBI Taxonomy" id="1588644"/>
    <lineage>
        <taxon>Bacteria</taxon>
        <taxon>Bacillati</taxon>
        <taxon>Actinomycetota</taxon>
        <taxon>Actinomycetes</taxon>
        <taxon>Propionibacteriales</taxon>
        <taxon>Nocardioidaceae</taxon>
        <taxon>Nocardioides</taxon>
    </lineage>
</organism>
<name>A0ABR6U985_9ACTN</name>
<protein>
    <recommendedName>
        <fullName evidence="3">Peptidase C39 domain-containing protein</fullName>
    </recommendedName>
</protein>
<dbReference type="RefSeq" id="WP_186346256.1">
    <property type="nucleotide sequence ID" value="NZ_BMMR01000004.1"/>
</dbReference>
<keyword evidence="2" id="KW-1185">Reference proteome</keyword>
<gene>
    <name evidence="1" type="ORF">H7344_11955</name>
</gene>
<dbReference type="EMBL" id="JACMYC010000006">
    <property type="protein sequence ID" value="MBC2961007.1"/>
    <property type="molecule type" value="Genomic_DNA"/>
</dbReference>
<reference evidence="1 2" key="1">
    <citation type="submission" date="2020-08" db="EMBL/GenBank/DDBJ databases">
        <title>novel species in genus Nocardioides.</title>
        <authorList>
            <person name="Zhang G."/>
        </authorList>
    </citation>
    <scope>NUCLEOTIDE SEQUENCE [LARGE SCALE GENOMIC DNA]</scope>
    <source>
        <strain evidence="1 2">SC8A-24</strain>
    </source>
</reference>
<evidence type="ECO:0000313" key="1">
    <source>
        <dbReference type="EMBL" id="MBC2961007.1"/>
    </source>
</evidence>